<dbReference type="PANTHER" id="PTHR34494">
    <property type="entry name" value="PROTEIN CBG25024"/>
    <property type="match status" value="1"/>
</dbReference>
<feature type="compositionally biased region" description="Low complexity" evidence="1">
    <location>
        <begin position="308"/>
        <end position="327"/>
    </location>
</feature>
<organism evidence="2 4">
    <name type="scientific">Didymodactylos carnosus</name>
    <dbReference type="NCBI Taxonomy" id="1234261"/>
    <lineage>
        <taxon>Eukaryota</taxon>
        <taxon>Metazoa</taxon>
        <taxon>Spiralia</taxon>
        <taxon>Gnathifera</taxon>
        <taxon>Rotifera</taxon>
        <taxon>Eurotatoria</taxon>
        <taxon>Bdelloidea</taxon>
        <taxon>Philodinida</taxon>
        <taxon>Philodinidae</taxon>
        <taxon>Didymodactylos</taxon>
    </lineage>
</organism>
<accession>A0A8S2DQZ2</accession>
<dbReference type="EMBL" id="CAJOBA010004861">
    <property type="protein sequence ID" value="CAF3725877.1"/>
    <property type="molecule type" value="Genomic_DNA"/>
</dbReference>
<feature type="compositionally biased region" description="Gly residues" evidence="1">
    <location>
        <begin position="252"/>
        <end position="285"/>
    </location>
</feature>
<dbReference type="EMBL" id="CAJNOK010004857">
    <property type="protein sequence ID" value="CAF0951837.1"/>
    <property type="molecule type" value="Genomic_DNA"/>
</dbReference>
<feature type="region of interest" description="Disordered" evidence="1">
    <location>
        <begin position="251"/>
        <end position="347"/>
    </location>
</feature>
<comment type="caution">
    <text evidence="2">The sequence shown here is derived from an EMBL/GenBank/DDBJ whole genome shotgun (WGS) entry which is preliminary data.</text>
</comment>
<dbReference type="Proteomes" id="UP000682733">
    <property type="component" value="Unassembled WGS sequence"/>
</dbReference>
<reference evidence="2" key="1">
    <citation type="submission" date="2021-02" db="EMBL/GenBank/DDBJ databases">
        <authorList>
            <person name="Nowell W R."/>
        </authorList>
    </citation>
    <scope>NUCLEOTIDE SEQUENCE</scope>
</reference>
<protein>
    <submittedName>
        <fullName evidence="2">Uncharacterized protein</fullName>
    </submittedName>
</protein>
<gene>
    <name evidence="2" type="ORF">OVA965_LOCUS12197</name>
    <name evidence="3" type="ORF">TMI583_LOCUS12200</name>
</gene>
<evidence type="ECO:0000313" key="3">
    <source>
        <dbReference type="EMBL" id="CAF3725877.1"/>
    </source>
</evidence>
<evidence type="ECO:0000256" key="1">
    <source>
        <dbReference type="SAM" id="MobiDB-lite"/>
    </source>
</evidence>
<evidence type="ECO:0000313" key="2">
    <source>
        <dbReference type="EMBL" id="CAF0951837.1"/>
    </source>
</evidence>
<name>A0A8S2DQZ2_9BILA</name>
<dbReference type="PANTHER" id="PTHR34494:SF1">
    <property type="entry name" value="PROTEIN CBG25024"/>
    <property type="match status" value="1"/>
</dbReference>
<proteinExistence type="predicted"/>
<sequence>MADWIPGISQAKSLFQAACGDFDGAAQTQENFLRQCPVVSQVTSAVQFAAGYEDEALETQASGGYLNYSGAAKQCLGTMSNFADGIPIVGHLKGAVHYAVGDDDGGDKAMISATRTTAVMGGGAAGLIVGGPVGAVAGGIYAGVTVDSIHTIATEKPQGYIAAADNIYNNPSAGGIFDSGLMIVGDGLTGMAGGKIAKGVQNSLTADQLNNQATKIMEAADANKNSMTSAQYIAEADKANALSAAARKLESGGTGQAGNSGGGKAGGGSGGGGGGNSGGSGGSSGGLWPEGKPKLKGGSKTPMGKAGGNVAKGAAGQAASSSSGSQQPNRPQRDGSASNHKTQVNWPKAESLEQANRMLMKEISDYIKDLDSQQDIPNNARQWICDKLQDGPMNEFYERNASAEGVVQIDYTFEGVSRDGTAWRLEVQINADFPNTTHGHPHHYGGEVNVKGMNGKTHRTRPHVEIPAKKFKAGRATDKNYKMKEFGTKSGEKKLDGGGSVKWEYKFTK</sequence>
<dbReference type="AlphaFoldDB" id="A0A8S2DQZ2"/>
<dbReference type="Proteomes" id="UP000677228">
    <property type="component" value="Unassembled WGS sequence"/>
</dbReference>
<feature type="compositionally biased region" description="Polar residues" evidence="1">
    <location>
        <begin position="335"/>
        <end position="345"/>
    </location>
</feature>
<evidence type="ECO:0000313" key="4">
    <source>
        <dbReference type="Proteomes" id="UP000677228"/>
    </source>
</evidence>